<dbReference type="PROSITE" id="PS50893">
    <property type="entry name" value="ABC_TRANSPORTER_2"/>
    <property type="match status" value="1"/>
</dbReference>
<feature type="domain" description="ABC transporter" evidence="11">
    <location>
        <begin position="963"/>
        <end position="1208"/>
    </location>
</feature>
<dbReference type="PROSITE" id="PS50222">
    <property type="entry name" value="EF_HAND_2"/>
    <property type="match status" value="1"/>
</dbReference>
<evidence type="ECO:0000313" key="12">
    <source>
        <dbReference type="EMBL" id="KAG7343117.1"/>
    </source>
</evidence>
<evidence type="ECO:0000256" key="8">
    <source>
        <dbReference type="SAM" id="MobiDB-lite"/>
    </source>
</evidence>
<evidence type="ECO:0000256" key="6">
    <source>
        <dbReference type="ARBA" id="ARBA00022989"/>
    </source>
</evidence>
<dbReference type="InterPro" id="IPR003593">
    <property type="entry name" value="AAA+_ATPase"/>
</dbReference>
<organism evidence="12 13">
    <name type="scientific">Nitzschia inconspicua</name>
    <dbReference type="NCBI Taxonomy" id="303405"/>
    <lineage>
        <taxon>Eukaryota</taxon>
        <taxon>Sar</taxon>
        <taxon>Stramenopiles</taxon>
        <taxon>Ochrophyta</taxon>
        <taxon>Bacillariophyta</taxon>
        <taxon>Bacillariophyceae</taxon>
        <taxon>Bacillariophycidae</taxon>
        <taxon>Bacillariales</taxon>
        <taxon>Bacillariaceae</taxon>
        <taxon>Nitzschia</taxon>
    </lineage>
</organism>
<dbReference type="GO" id="GO:0016020">
    <property type="term" value="C:membrane"/>
    <property type="evidence" value="ECO:0007669"/>
    <property type="project" value="UniProtKB-SubCell"/>
</dbReference>
<feature type="transmembrane region" description="Helical" evidence="9">
    <location>
        <begin position="1627"/>
        <end position="1649"/>
    </location>
</feature>
<evidence type="ECO:0000256" key="2">
    <source>
        <dbReference type="ARBA" id="ARBA00022448"/>
    </source>
</evidence>
<dbReference type="InterPro" id="IPR043926">
    <property type="entry name" value="ABCG_dom"/>
</dbReference>
<proteinExistence type="predicted"/>
<evidence type="ECO:0000256" key="9">
    <source>
        <dbReference type="SAM" id="Phobius"/>
    </source>
</evidence>
<evidence type="ECO:0000256" key="3">
    <source>
        <dbReference type="ARBA" id="ARBA00022692"/>
    </source>
</evidence>
<gene>
    <name evidence="12" type="ORF">IV203_021062</name>
</gene>
<feature type="region of interest" description="Disordered" evidence="8">
    <location>
        <begin position="1253"/>
        <end position="1298"/>
    </location>
</feature>
<evidence type="ECO:0000259" key="11">
    <source>
        <dbReference type="PROSITE" id="PS50893"/>
    </source>
</evidence>
<dbReference type="InterPro" id="IPR018247">
    <property type="entry name" value="EF_Hand_1_Ca_BS"/>
</dbReference>
<name>A0A9K3KGI4_9STRA</name>
<feature type="transmembrane region" description="Helical" evidence="9">
    <location>
        <begin position="1591"/>
        <end position="1615"/>
    </location>
</feature>
<dbReference type="FunFam" id="3.40.50.300:FF:000367">
    <property type="entry name" value="ABC transporter G family member 24"/>
    <property type="match status" value="1"/>
</dbReference>
<feature type="region of interest" description="Disordered" evidence="8">
    <location>
        <begin position="66"/>
        <end position="88"/>
    </location>
</feature>
<feature type="region of interest" description="Disordered" evidence="8">
    <location>
        <begin position="607"/>
        <end position="672"/>
    </location>
</feature>
<evidence type="ECO:0000256" key="4">
    <source>
        <dbReference type="ARBA" id="ARBA00022741"/>
    </source>
</evidence>
<keyword evidence="2" id="KW-0813">Transport</keyword>
<dbReference type="SMART" id="SM00382">
    <property type="entry name" value="AAA"/>
    <property type="match status" value="1"/>
</dbReference>
<protein>
    <submittedName>
        <fullName evidence="12">ABC transporter</fullName>
    </submittedName>
</protein>
<dbReference type="Pfam" id="PF00005">
    <property type="entry name" value="ABC_tran"/>
    <property type="match status" value="1"/>
</dbReference>
<feature type="compositionally biased region" description="Polar residues" evidence="8">
    <location>
        <begin position="618"/>
        <end position="634"/>
    </location>
</feature>
<keyword evidence="5" id="KW-0067">ATP-binding</keyword>
<dbReference type="GO" id="GO:0016887">
    <property type="term" value="F:ATP hydrolysis activity"/>
    <property type="evidence" value="ECO:0007669"/>
    <property type="project" value="InterPro"/>
</dbReference>
<feature type="transmembrane region" description="Helical" evidence="9">
    <location>
        <begin position="1755"/>
        <end position="1779"/>
    </location>
</feature>
<comment type="subcellular location">
    <subcellularLocation>
        <location evidence="1">Membrane</location>
        <topology evidence="1">Multi-pass membrane protein</topology>
    </subcellularLocation>
</comment>
<evidence type="ECO:0000256" key="5">
    <source>
        <dbReference type="ARBA" id="ARBA00022840"/>
    </source>
</evidence>
<dbReference type="InterPro" id="IPR050352">
    <property type="entry name" value="ABCG_transporters"/>
</dbReference>
<dbReference type="InterPro" id="IPR002048">
    <property type="entry name" value="EF_hand_dom"/>
</dbReference>
<dbReference type="GO" id="GO:0005509">
    <property type="term" value="F:calcium ion binding"/>
    <property type="evidence" value="ECO:0007669"/>
    <property type="project" value="InterPro"/>
</dbReference>
<evidence type="ECO:0000259" key="10">
    <source>
        <dbReference type="PROSITE" id="PS50222"/>
    </source>
</evidence>
<keyword evidence="7 9" id="KW-0472">Membrane</keyword>
<feature type="transmembrane region" description="Helical" evidence="9">
    <location>
        <begin position="1551"/>
        <end position="1571"/>
    </location>
</feature>
<feature type="transmembrane region" description="Helical" evidence="9">
    <location>
        <begin position="1800"/>
        <end position="1823"/>
    </location>
</feature>
<evidence type="ECO:0000256" key="1">
    <source>
        <dbReference type="ARBA" id="ARBA00004141"/>
    </source>
</evidence>
<dbReference type="PROSITE" id="PS00018">
    <property type="entry name" value="EF_HAND_1"/>
    <property type="match status" value="1"/>
</dbReference>
<dbReference type="Proteomes" id="UP000693970">
    <property type="component" value="Unassembled WGS sequence"/>
</dbReference>
<dbReference type="InterPro" id="IPR003439">
    <property type="entry name" value="ABC_transporter-like_ATP-bd"/>
</dbReference>
<keyword evidence="3 9" id="KW-0812">Transmembrane</keyword>
<evidence type="ECO:0000313" key="13">
    <source>
        <dbReference type="Proteomes" id="UP000693970"/>
    </source>
</evidence>
<feature type="transmembrane region" description="Helical" evidence="9">
    <location>
        <begin position="1493"/>
        <end position="1514"/>
    </location>
</feature>
<keyword evidence="13" id="KW-1185">Reference proteome</keyword>
<reference evidence="12" key="2">
    <citation type="submission" date="2021-04" db="EMBL/GenBank/DDBJ databases">
        <authorList>
            <person name="Podell S."/>
        </authorList>
    </citation>
    <scope>NUCLEOTIDE SEQUENCE</scope>
    <source>
        <strain evidence="12">Hildebrandi</strain>
    </source>
</reference>
<feature type="domain" description="EF-hand" evidence="10">
    <location>
        <begin position="681"/>
        <end position="716"/>
    </location>
</feature>
<feature type="compositionally biased region" description="Basic and acidic residues" evidence="8">
    <location>
        <begin position="1279"/>
        <end position="1288"/>
    </location>
</feature>
<feature type="compositionally biased region" description="Polar residues" evidence="8">
    <location>
        <begin position="76"/>
        <end position="88"/>
    </location>
</feature>
<dbReference type="PANTHER" id="PTHR48041:SF91">
    <property type="entry name" value="ABC TRANSPORTER G FAMILY MEMBER 28"/>
    <property type="match status" value="1"/>
</dbReference>
<reference evidence="12" key="1">
    <citation type="journal article" date="2021" name="Sci. Rep.">
        <title>Diploid genomic architecture of Nitzschia inconspicua, an elite biomass production diatom.</title>
        <authorList>
            <person name="Oliver A."/>
            <person name="Podell S."/>
            <person name="Pinowska A."/>
            <person name="Traller J.C."/>
            <person name="Smith S.R."/>
            <person name="McClure R."/>
            <person name="Beliaev A."/>
            <person name="Bohutskyi P."/>
            <person name="Hill E.A."/>
            <person name="Rabines A."/>
            <person name="Zheng H."/>
            <person name="Allen L.Z."/>
            <person name="Kuo A."/>
            <person name="Grigoriev I.V."/>
            <person name="Allen A.E."/>
            <person name="Hazlebeck D."/>
            <person name="Allen E.E."/>
        </authorList>
    </citation>
    <scope>NUCLEOTIDE SEQUENCE</scope>
    <source>
        <strain evidence="12">Hildebrandi</strain>
    </source>
</reference>
<dbReference type="GO" id="GO:0140359">
    <property type="term" value="F:ABC-type transporter activity"/>
    <property type="evidence" value="ECO:0007669"/>
    <property type="project" value="InterPro"/>
</dbReference>
<dbReference type="Pfam" id="PF19055">
    <property type="entry name" value="ABC2_membrane_7"/>
    <property type="match status" value="1"/>
</dbReference>
<evidence type="ECO:0000256" key="7">
    <source>
        <dbReference type="ARBA" id="ARBA00023136"/>
    </source>
</evidence>
<dbReference type="OrthoDB" id="194417at2759"/>
<keyword evidence="4" id="KW-0547">Nucleotide-binding</keyword>
<keyword evidence="6 9" id="KW-1133">Transmembrane helix</keyword>
<feature type="region of interest" description="Disordered" evidence="8">
    <location>
        <begin position="1317"/>
        <end position="1386"/>
    </location>
</feature>
<comment type="caution">
    <text evidence="12">The sequence shown here is derived from an EMBL/GenBank/DDBJ whole genome shotgun (WGS) entry which is preliminary data.</text>
</comment>
<dbReference type="CDD" id="cd03213">
    <property type="entry name" value="ABCG_EPDR"/>
    <property type="match status" value="1"/>
</dbReference>
<dbReference type="InterPro" id="IPR017871">
    <property type="entry name" value="ABC_transporter-like_CS"/>
</dbReference>
<accession>A0A9K3KGI4</accession>
<sequence>MSRPPGCNNEACLRAVCQADSRCCAESYNAACVTIARTLQGSVCAPETTPQLEGQEEELIPIISTGAPTRAPLPQENDNPLSGHAQSSNNKNNCFQTSSTPGCDDDVCLELICLEQPSCCTENFNYQCVESARRNGLTCQTPLRYQNNNCLDVNPFGGCTNSQCEAQVCQQRPECCNRGNLVGEWNSECVDTARRVCDLTGKNTCFQVMQTPGCTDSLCADVVCQDDDFCCERQWDSSCVEAAIQNSNEYCKQDWPPQENSCFEADPFQRPGCRDDGSQCEVLVCALRPECCDAFYNEECVRLALKHCELPAPKNHCYRSSGVPGCTDSLCLETVCNIDETCCSVAYTNECVNIASKNARACRPPDLGNPCFQESPFGGCLDKRCEQMVCEINSGCCNGDEAGQWNKLCVRAAEELCRPDIVKRPNGNCPVGMTCGTDAMANCTELAAQYRDVFELGDVYGGIYCGDGSDKIQNCPQGMYCPDPVTMLPCPAGFFCPYKTAVPTIRCRKCEEGATELTQDLYGYIILSIILFFVAIYVTHGLLKRYNKRLADRIHYFEKRVFVDKLQGTMKKAHSILGQSQQQKQMLEKLRPKLELISRRLARLEKANPKSPGHVRKNSNGSSPGHVRSNSWGSKPNHVRKNSWGNKTGHVRKNSWGASPAPGGHVRKNSSSNGLDFVGDDIRFDARRVFDILDADASGDVTFEELNVIMGFNEVELKEFMRRMNEMAGLTSDTGTVSRPVFVKYFLQALLETTKLTISFEEAANLFDEMSGSTDEKPVDEINMNKFYTSSMSDFLSDTQIFELIRGFKAIKASVAPIETPTAGGLRNSVSGLFSPEFRKSVVLQRETSIPRPTAAQMRRCITVSTVPNRRQSIKAMMSARKLRSNKSLTDDVESVQELFGRRNSIMSQGSTTNQRGPIVVQSTVTREEFVEHYPQLLTDIMLFDEEDDDVSEMQHEVLGIDICFKNLSLSVKLGNKQSAKVVDGVTGRIRAKTMTGILGGSGAGKTSLLNALCGRAYYGETRGTILVNGHEARIEDFKDSVGFVPQDDIVYAELTVRENLIFSGKFRLPKGTSDEEIEELADETLASLGLSRVADSPVGDIRRRGVSGGERKRVSIGLELMALPSILFLDEPTSGLDASSALLVMKSLKHLVEKDGVTVVSVIHQPRKFIYDLFDSLILLGVGGRMVYHGPTGNAESYFARLNYSLPQGESMADWLIDISSGRLEPDNHVAETKSDESFRVRKGKSKRHLALPSLRTVVSKDDGDKPNSLLRPKPSLPRHEVWDSSKDAIPNGEVWSGGMSDNDAAIGKLWANMATSSDHSPSTKEDDATSGTTPLKESSDDSDQADSMSVGSNGLVRKISFDGPRTPGSSVDEKEEIDSVDTPISRRSTSRLAVAGRVVTDGNCVGAKGVTTGKVVQAMEEAKERRAWLCEEWSRYFEKLTNEEKAEYEPPAQYDLPHRIEEPSVWSQFRNQFRRQLIVGWRNRFSKTIDFTVIVLAVITITALDGVTTVSVDNNPDIPFGSMVRPLKEELGSMFEQLFSYAITYQIQYPLKVGIILSVLLGLTATKIVTSKRLEFFREAGSGYNLNAYFGAISILSTLEHSIQVIIAAFFASWIRNPIASNASYYIHFLLLAWVTVGWALFIPMVVPADNVTLVAGFFFAFCGLMFSGAFAPITYQEIYEEGGFKEVFAGWISPTRFFYEALTVGEYRCLPEQSGYTIEESSVNRQANSTMTIVLGYAGHDYGAVRWSCNGWYWSVVPVLLIGLTIRYLAVGAMHAMYRGQQTKKPLFNEMRKNKRVAIAVTFYCLGFAILFTLTTWLFIRDQPFAEPEPPSKAELLNRFGFFD</sequence>
<feature type="transmembrane region" description="Helical" evidence="9">
    <location>
        <begin position="521"/>
        <end position="543"/>
    </location>
</feature>
<dbReference type="EMBL" id="JAGRRH010000024">
    <property type="protein sequence ID" value="KAG7343117.1"/>
    <property type="molecule type" value="Genomic_DNA"/>
</dbReference>
<dbReference type="PROSITE" id="PS00211">
    <property type="entry name" value="ABC_TRANSPORTER_1"/>
    <property type="match status" value="1"/>
</dbReference>
<feature type="transmembrane region" description="Helical" evidence="9">
    <location>
        <begin position="1656"/>
        <end position="1678"/>
    </location>
</feature>
<dbReference type="GO" id="GO:0005524">
    <property type="term" value="F:ATP binding"/>
    <property type="evidence" value="ECO:0007669"/>
    <property type="project" value="UniProtKB-KW"/>
</dbReference>
<dbReference type="PANTHER" id="PTHR48041">
    <property type="entry name" value="ABC TRANSPORTER G FAMILY MEMBER 28"/>
    <property type="match status" value="1"/>
</dbReference>